<evidence type="ECO:0000313" key="1">
    <source>
        <dbReference type="EMBL" id="KAJ7771385.1"/>
    </source>
</evidence>
<proteinExistence type="predicted"/>
<reference evidence="1" key="1">
    <citation type="submission" date="2023-03" db="EMBL/GenBank/DDBJ databases">
        <title>Massive genome expansion in bonnet fungi (Mycena s.s.) driven by repeated elements and novel gene families across ecological guilds.</title>
        <authorList>
            <consortium name="Lawrence Berkeley National Laboratory"/>
            <person name="Harder C.B."/>
            <person name="Miyauchi S."/>
            <person name="Viragh M."/>
            <person name="Kuo A."/>
            <person name="Thoen E."/>
            <person name="Andreopoulos B."/>
            <person name="Lu D."/>
            <person name="Skrede I."/>
            <person name="Drula E."/>
            <person name="Henrissat B."/>
            <person name="Morin E."/>
            <person name="Kohler A."/>
            <person name="Barry K."/>
            <person name="LaButti K."/>
            <person name="Morin E."/>
            <person name="Salamov A."/>
            <person name="Lipzen A."/>
            <person name="Mereny Z."/>
            <person name="Hegedus B."/>
            <person name="Baldrian P."/>
            <person name="Stursova M."/>
            <person name="Weitz H."/>
            <person name="Taylor A."/>
            <person name="Grigoriev I.V."/>
            <person name="Nagy L.G."/>
            <person name="Martin F."/>
            <person name="Kauserud H."/>
        </authorList>
    </citation>
    <scope>NUCLEOTIDE SEQUENCE</scope>
    <source>
        <strain evidence="1">CBHHK188m</strain>
    </source>
</reference>
<accession>A0AAD7JT33</accession>
<dbReference type="Proteomes" id="UP001215280">
    <property type="component" value="Unassembled WGS sequence"/>
</dbReference>
<comment type="caution">
    <text evidence="1">The sequence shown here is derived from an EMBL/GenBank/DDBJ whole genome shotgun (WGS) entry which is preliminary data.</text>
</comment>
<name>A0AAD7JT33_9AGAR</name>
<gene>
    <name evidence="1" type="ORF">DFH07DRAFT_227964</name>
</gene>
<keyword evidence="2" id="KW-1185">Reference proteome</keyword>
<organism evidence="1 2">
    <name type="scientific">Mycena maculata</name>
    <dbReference type="NCBI Taxonomy" id="230809"/>
    <lineage>
        <taxon>Eukaryota</taxon>
        <taxon>Fungi</taxon>
        <taxon>Dikarya</taxon>
        <taxon>Basidiomycota</taxon>
        <taxon>Agaricomycotina</taxon>
        <taxon>Agaricomycetes</taxon>
        <taxon>Agaricomycetidae</taxon>
        <taxon>Agaricales</taxon>
        <taxon>Marasmiineae</taxon>
        <taxon>Mycenaceae</taxon>
        <taxon>Mycena</taxon>
    </lineage>
</organism>
<protein>
    <submittedName>
        <fullName evidence="1">Uncharacterized protein</fullName>
    </submittedName>
</protein>
<dbReference type="AlphaFoldDB" id="A0AAD7JT33"/>
<evidence type="ECO:0000313" key="2">
    <source>
        <dbReference type="Proteomes" id="UP001215280"/>
    </source>
</evidence>
<sequence length="198" mass="22047">MKSRPSPNQSFSPVNPFATTYSLRSRQRIAIVSIFVGAILEQEPHHFVVAMSDSGLQASLATFRYAGIRAVFQQGTNNLGRKRDLKPADCAPPSPQSTVVLDARCQSPDIGLASAPFPRSRPSWYTAPNAASNTLQCFLLRCPPNASRLARCCRVARSLILRIYIVSVSGWKFQVREVRGMFHPWSFCMLELVADFQE</sequence>
<dbReference type="EMBL" id="JARJLG010000021">
    <property type="protein sequence ID" value="KAJ7771385.1"/>
    <property type="molecule type" value="Genomic_DNA"/>
</dbReference>